<protein>
    <recommendedName>
        <fullName evidence="28">ATP-binding cassette sub-family C member 5</fullName>
        <ecNumber evidence="6">7.6.2.2</ecNumber>
    </recommendedName>
    <alternativeName>
        <fullName evidence="29">Multidrug resistance-associated protein 5</fullName>
    </alternativeName>
</protein>
<evidence type="ECO:0000256" key="3">
    <source>
        <dbReference type="ARBA" id="ARBA00004554"/>
    </source>
</evidence>
<dbReference type="InterPro" id="IPR027417">
    <property type="entry name" value="P-loop_NTPase"/>
</dbReference>
<dbReference type="OrthoDB" id="6500128at2759"/>
<feature type="domain" description="ABC transporter" evidence="32">
    <location>
        <begin position="1159"/>
        <end position="1393"/>
    </location>
</feature>
<evidence type="ECO:0000313" key="35">
    <source>
        <dbReference type="RefSeq" id="XP_030620674.1"/>
    </source>
</evidence>
<dbReference type="GO" id="GO:0005796">
    <property type="term" value="C:Golgi lumen"/>
    <property type="evidence" value="ECO:0007669"/>
    <property type="project" value="UniProtKB-SubCell"/>
</dbReference>
<dbReference type="PANTHER" id="PTHR24223">
    <property type="entry name" value="ATP-BINDING CASSETTE SUB-FAMILY C"/>
    <property type="match status" value="1"/>
</dbReference>
<comment type="similarity">
    <text evidence="5">Belongs to the ABC transporter superfamily. ABCC family. Conjugate transporter (TC 3.A.1.208) subfamily.</text>
</comment>
<dbReference type="CDD" id="cd03250">
    <property type="entry name" value="ABCC_MRP_domain1"/>
    <property type="match status" value="1"/>
</dbReference>
<keyword evidence="19" id="KW-0325">Glycoprotein</keyword>
<feature type="transmembrane region" description="Helical" evidence="31">
    <location>
        <begin position="304"/>
        <end position="323"/>
    </location>
</feature>
<dbReference type="PROSITE" id="PS50929">
    <property type="entry name" value="ABC_TM1F"/>
    <property type="match status" value="2"/>
</dbReference>
<dbReference type="FunCoup" id="A0A6J2UKW3">
    <property type="interactions" value="93"/>
</dbReference>
<comment type="catalytic activity">
    <reaction evidence="27">
        <text>3',5'-cyclic GMP(in) + ATP + H2O = 3',5'-cyclic GMP(out) + ADP + phosphate + H(+)</text>
        <dbReference type="Rhea" id="RHEA:66188"/>
        <dbReference type="ChEBI" id="CHEBI:15377"/>
        <dbReference type="ChEBI" id="CHEBI:15378"/>
        <dbReference type="ChEBI" id="CHEBI:30616"/>
        <dbReference type="ChEBI" id="CHEBI:43474"/>
        <dbReference type="ChEBI" id="CHEBI:57746"/>
        <dbReference type="ChEBI" id="CHEBI:456216"/>
    </reaction>
    <physiologicalReaction direction="left-to-right" evidence="27">
        <dbReference type="Rhea" id="RHEA:66189"/>
    </physiologicalReaction>
</comment>
<feature type="domain" description="ABC transmembrane type-1" evidence="33">
    <location>
        <begin position="832"/>
        <end position="1121"/>
    </location>
</feature>
<reference evidence="35" key="1">
    <citation type="submission" date="2025-08" db="UniProtKB">
        <authorList>
            <consortium name="RefSeq"/>
        </authorList>
    </citation>
    <scope>IDENTIFICATION</scope>
</reference>
<dbReference type="GO" id="GO:0005524">
    <property type="term" value="F:ATP binding"/>
    <property type="evidence" value="ECO:0007669"/>
    <property type="project" value="UniProtKB-KW"/>
</dbReference>
<dbReference type="GO" id="GO:0016323">
    <property type="term" value="C:basolateral plasma membrane"/>
    <property type="evidence" value="ECO:0007669"/>
    <property type="project" value="UniProtKB-SubCell"/>
</dbReference>
<comment type="catalytic activity">
    <reaction evidence="24">
        <text>3',5'-cyclic AMP(in) + ATP + H2O = 3',5'-cyclic AMP(out) + ADP + phosphate + H(+)</text>
        <dbReference type="Rhea" id="RHEA:66184"/>
        <dbReference type="ChEBI" id="CHEBI:15377"/>
        <dbReference type="ChEBI" id="CHEBI:15378"/>
        <dbReference type="ChEBI" id="CHEBI:30616"/>
        <dbReference type="ChEBI" id="CHEBI:43474"/>
        <dbReference type="ChEBI" id="CHEBI:58165"/>
        <dbReference type="ChEBI" id="CHEBI:456216"/>
    </reaction>
    <physiologicalReaction direction="left-to-right" evidence="24">
        <dbReference type="Rhea" id="RHEA:66185"/>
    </physiologicalReaction>
</comment>
<dbReference type="EC" id="7.6.2.2" evidence="6"/>
<evidence type="ECO:0000256" key="22">
    <source>
        <dbReference type="ARBA" id="ARBA00050661"/>
    </source>
</evidence>
<keyword evidence="16 31" id="KW-1133">Transmembrane helix</keyword>
<feature type="region of interest" description="Disordered" evidence="30">
    <location>
        <begin position="739"/>
        <end position="804"/>
    </location>
</feature>
<dbReference type="GO" id="GO:0008559">
    <property type="term" value="F:ABC-type xenobiotic transporter activity"/>
    <property type="evidence" value="ECO:0007669"/>
    <property type="project" value="UniProtKB-EC"/>
</dbReference>
<dbReference type="RefSeq" id="XP_030620674.1">
    <property type="nucleotide sequence ID" value="XM_030764814.1"/>
</dbReference>
<feature type="compositionally biased region" description="Basic and acidic residues" evidence="30">
    <location>
        <begin position="782"/>
        <end position="798"/>
    </location>
</feature>
<organism evidence="34 35">
    <name type="scientific">Chanos chanos</name>
    <name type="common">Milkfish</name>
    <name type="synonym">Mugil chanos</name>
    <dbReference type="NCBI Taxonomy" id="29144"/>
    <lineage>
        <taxon>Eukaryota</taxon>
        <taxon>Metazoa</taxon>
        <taxon>Chordata</taxon>
        <taxon>Craniata</taxon>
        <taxon>Vertebrata</taxon>
        <taxon>Euteleostomi</taxon>
        <taxon>Actinopterygii</taxon>
        <taxon>Neopterygii</taxon>
        <taxon>Teleostei</taxon>
        <taxon>Ostariophysi</taxon>
        <taxon>Gonorynchiformes</taxon>
        <taxon>Chanidae</taxon>
        <taxon>Chanos</taxon>
    </lineage>
</organism>
<evidence type="ECO:0000256" key="4">
    <source>
        <dbReference type="ARBA" id="ARBA00004608"/>
    </source>
</evidence>
<keyword evidence="13" id="KW-0967">Endosome</keyword>
<dbReference type="CDD" id="cd18592">
    <property type="entry name" value="ABC_6TM_MRP5_8_9_D1"/>
    <property type="match status" value="1"/>
</dbReference>
<keyword evidence="7" id="KW-0813">Transport</keyword>
<feature type="transmembrane region" description="Helical" evidence="31">
    <location>
        <begin position="277"/>
        <end position="298"/>
    </location>
</feature>
<evidence type="ECO:0000256" key="25">
    <source>
        <dbReference type="ARBA" id="ARBA00052576"/>
    </source>
</evidence>
<comment type="catalytic activity">
    <reaction evidence="26">
        <text>N-acetyl-L-aspartate(in) + ATP + H2O = N-acetyl-L-aspartate(out) + ADP + phosphate + H(+)</text>
        <dbReference type="Rhea" id="RHEA:66744"/>
        <dbReference type="ChEBI" id="CHEBI:15377"/>
        <dbReference type="ChEBI" id="CHEBI:15378"/>
        <dbReference type="ChEBI" id="CHEBI:16953"/>
        <dbReference type="ChEBI" id="CHEBI:30616"/>
        <dbReference type="ChEBI" id="CHEBI:43474"/>
        <dbReference type="ChEBI" id="CHEBI:456216"/>
    </reaction>
    <physiologicalReaction direction="left-to-right" evidence="26">
        <dbReference type="Rhea" id="RHEA:66745"/>
    </physiologicalReaction>
</comment>
<evidence type="ECO:0000256" key="30">
    <source>
        <dbReference type="SAM" id="MobiDB-lite"/>
    </source>
</evidence>
<dbReference type="FunFam" id="3.40.50.300:FF:000074">
    <property type="entry name" value="Multidrug resistance-associated protein 5 isoform 1"/>
    <property type="match status" value="1"/>
</dbReference>
<dbReference type="InterPro" id="IPR017871">
    <property type="entry name" value="ABC_transporter-like_CS"/>
</dbReference>
<dbReference type="SMART" id="SM00382">
    <property type="entry name" value="AAA"/>
    <property type="match status" value="2"/>
</dbReference>
<feature type="transmembrane region" description="Helical" evidence="31">
    <location>
        <begin position="876"/>
        <end position="896"/>
    </location>
</feature>
<keyword evidence="15" id="KW-1278">Translocase</keyword>
<keyword evidence="10 31" id="KW-0812">Transmembrane</keyword>
<evidence type="ECO:0000256" key="20">
    <source>
        <dbReference type="ARBA" id="ARBA00023769"/>
    </source>
</evidence>
<keyword evidence="8" id="KW-1003">Cell membrane</keyword>
<sequence>MIMYEIFKNMRSFSTTSAICENVEGVSFKQRRASSPSTTELSVTMNSFPEGLPQLDYREREPPPTHHKYHATLQSLIPFRFGSKSHPLDDAGFFSFTTFAWMTPMMWRLFRNRLDRSSLSLSSHDGAHNNGKRLQRLWEEEVSRVGSEKASLGRIIMRFQRTRLIASFIISVAFTFCVFIGPSVLVNEILNIIEQPQESSTLVHSLGLCVALFFSEFFKAFFVSLMWAVNIRTAIRVKSAFSMMAFQKIISLRVMNSISVGETINVLTADGYRMFEAVVFGTFSLCIPVLLIMCIAYACYILGYTAIIGVLIYLIFIPIQFSIARLINVFRRRAVTVTDSRVRTMNEVLTFIKLIKMYAWEESFEKKITGIRKNERSLLEKAGYAQSMNSSIIAIIPTLATIITFIAHTLLKFPLRPSTAYTIIAIFNCMRFSLALLPVAVKSVAEAQVSLARLKKLMLTQNPKSYLTTIKSQHSAIQMEKASFSWSAPESSPSATNGTTNGVKGVKESKNQFQNGTQKGGMHTEEPKQTLKNMTFSLPKGNLLGVCGNVGSGKTSLISSILEQMHLLNGSVSVDGSFAYVSQQAWIFHGTVQDNILMGEPFDQARYNRAIHACNLKPDLAIFPFGDKTEIGERGLNLSGGQKQRISLARAVYSNKDIYLLDDPLSAVDAHVGKHIFEECIKKELKGKSIILVTHQLQYLEFCDEVLLLENGEITEAGTHKDLMKAKDRYAQLINNYQLEQPNDQNQDQAASEVKKGPTEQKEKNQDNIKMNGIDNQAFDMSDEKTGSDDLPKEKESRNQLVTQEVSQEGSVTWRTYHQYCKAAGGYFLLSLVMLIFVLMVGSTAFSNWWLSYWLDQGTGSANVTDPGDISQNPDIQFYQMVYGLTVIGMIILSVIKGFSFTKVTLHASSKLHDTMFKKILGSPMSFFDTTPTGRMVNRFSKDLDEVDAVLPFNMENFLQPCLNVTFTIVTICAVFPYLLIGVAVLAVIFSIILYVFQRSVREMKRMENVSRSPWISLTTSTIQGLSTIHAYDKREQYILQFKELSDINSNHFLLFNCGTRWLSFWLDFMSVSITFVVALFVVLISNDIINPALKGLALSYTIQLTGMLQFVVKMSTEVEAKFTSVERLLEYITGCVSEAPRQIKGTKIPEGWPQEGAITFKDYTMRYRENTPIVLDGVNLQIQAHEKVGIVGRTGSGKSSLGVALFRLVEPAGGSIQIDGVDTGALGLQVLRSKLSVIPQDPVLFIGTVRYNLDPFNNHTDEEIWMALEKTYMKDTISKLPEKLQAPVVENGENFSVGERQLMCMARALLRNSKIILLDEATSSIDSETDSLIQHTIKESFQHCTMLTIAHRIHTVLESDRILVMDLGKVAEFDRPEVLIQRPESLFASLLAAANNVNT</sequence>
<dbReference type="PROSITE" id="PS00211">
    <property type="entry name" value="ABC_TRANSPORTER_1"/>
    <property type="match status" value="2"/>
</dbReference>
<keyword evidence="17" id="KW-0333">Golgi apparatus</keyword>
<feature type="transmembrane region" description="Helical" evidence="31">
    <location>
        <begin position="164"/>
        <end position="185"/>
    </location>
</feature>
<dbReference type="InterPro" id="IPR036640">
    <property type="entry name" value="ABC1_TM_sf"/>
</dbReference>
<evidence type="ECO:0000256" key="6">
    <source>
        <dbReference type="ARBA" id="ARBA00012191"/>
    </source>
</evidence>
<feature type="transmembrane region" description="Helical" evidence="31">
    <location>
        <begin position="965"/>
        <end position="997"/>
    </location>
</feature>
<evidence type="ECO:0000256" key="21">
    <source>
        <dbReference type="ARBA" id="ARBA00034018"/>
    </source>
</evidence>
<feature type="transmembrane region" description="Helical" evidence="31">
    <location>
        <begin position="423"/>
        <end position="445"/>
    </location>
</feature>
<feature type="compositionally biased region" description="Basic and acidic residues" evidence="30">
    <location>
        <begin position="753"/>
        <end position="767"/>
    </location>
</feature>
<evidence type="ECO:0000256" key="18">
    <source>
        <dbReference type="ARBA" id="ARBA00023136"/>
    </source>
</evidence>
<name>A0A6J2UKW3_CHACN</name>
<evidence type="ECO:0000259" key="33">
    <source>
        <dbReference type="PROSITE" id="PS50929"/>
    </source>
</evidence>
<dbReference type="FunFam" id="3.40.50.300:FF:000605">
    <property type="entry name" value="multidrug resistance-associated protein 5 isoform X1"/>
    <property type="match status" value="1"/>
</dbReference>
<evidence type="ECO:0000256" key="26">
    <source>
        <dbReference type="ARBA" id="ARBA00052708"/>
    </source>
</evidence>
<gene>
    <name evidence="35" type="primary">LOC115804398</name>
</gene>
<dbReference type="SUPFAM" id="SSF52540">
    <property type="entry name" value="P-loop containing nucleoside triphosphate hydrolases"/>
    <property type="match status" value="2"/>
</dbReference>
<evidence type="ECO:0000256" key="29">
    <source>
        <dbReference type="ARBA" id="ARBA00082793"/>
    </source>
</evidence>
<keyword evidence="34" id="KW-1185">Reference proteome</keyword>
<evidence type="ECO:0000256" key="8">
    <source>
        <dbReference type="ARBA" id="ARBA00022475"/>
    </source>
</evidence>
<evidence type="ECO:0000313" key="34">
    <source>
        <dbReference type="Proteomes" id="UP000504632"/>
    </source>
</evidence>
<evidence type="ECO:0000256" key="13">
    <source>
        <dbReference type="ARBA" id="ARBA00022753"/>
    </source>
</evidence>
<feature type="transmembrane region" description="Helical" evidence="31">
    <location>
        <begin position="205"/>
        <end position="229"/>
    </location>
</feature>
<comment type="catalytic activity">
    <reaction evidence="21">
        <text>ATP + H2O + xenobioticSide 1 = ADP + phosphate + xenobioticSide 2.</text>
        <dbReference type="EC" id="7.6.2.2"/>
    </reaction>
</comment>
<dbReference type="CDD" id="cd03244">
    <property type="entry name" value="ABCC_MRP_domain2"/>
    <property type="match status" value="1"/>
</dbReference>
<dbReference type="PROSITE" id="PS50893">
    <property type="entry name" value="ABC_TRANSPORTER_2"/>
    <property type="match status" value="2"/>
</dbReference>
<evidence type="ECO:0000256" key="28">
    <source>
        <dbReference type="ARBA" id="ARBA00069159"/>
    </source>
</evidence>
<dbReference type="Gene3D" id="1.20.1560.10">
    <property type="entry name" value="ABC transporter type 1, transmembrane domain"/>
    <property type="match status" value="2"/>
</dbReference>
<dbReference type="GO" id="GO:0010008">
    <property type="term" value="C:endosome membrane"/>
    <property type="evidence" value="ECO:0007669"/>
    <property type="project" value="UniProtKB-SubCell"/>
</dbReference>
<evidence type="ECO:0000259" key="32">
    <source>
        <dbReference type="PROSITE" id="PS50893"/>
    </source>
</evidence>
<keyword evidence="11" id="KW-0677">Repeat</keyword>
<evidence type="ECO:0000256" key="14">
    <source>
        <dbReference type="ARBA" id="ARBA00022840"/>
    </source>
</evidence>
<evidence type="ECO:0000256" key="2">
    <source>
        <dbReference type="ARBA" id="ARBA00004463"/>
    </source>
</evidence>
<dbReference type="FunFam" id="1.20.1560.10:FF:000012">
    <property type="entry name" value="ATP binding cassette subfamily C member 5"/>
    <property type="match status" value="1"/>
</dbReference>
<keyword evidence="18 31" id="KW-0472">Membrane</keyword>
<evidence type="ECO:0000256" key="7">
    <source>
        <dbReference type="ARBA" id="ARBA00022448"/>
    </source>
</evidence>
<dbReference type="PANTHER" id="PTHR24223:SF10">
    <property type="entry name" value="ATP-BINDING CASSETTE SUB-FAMILY C MEMBER 12"/>
    <property type="match status" value="1"/>
</dbReference>
<evidence type="ECO:0000256" key="17">
    <source>
        <dbReference type="ARBA" id="ARBA00023034"/>
    </source>
</evidence>
<feature type="domain" description="ABC transporter" evidence="32">
    <location>
        <begin position="511"/>
        <end position="736"/>
    </location>
</feature>
<accession>A0A6J2UKW3</accession>
<dbReference type="InterPro" id="IPR003439">
    <property type="entry name" value="ABC_transporter-like_ATP-bd"/>
</dbReference>
<evidence type="ECO:0000256" key="10">
    <source>
        <dbReference type="ARBA" id="ARBA00022692"/>
    </source>
</evidence>
<evidence type="ECO:0000256" key="31">
    <source>
        <dbReference type="SAM" id="Phobius"/>
    </source>
</evidence>
<evidence type="ECO:0000256" key="27">
    <source>
        <dbReference type="ARBA" id="ARBA00052963"/>
    </source>
</evidence>
<keyword evidence="12" id="KW-0547">Nucleotide-binding</keyword>
<evidence type="ECO:0000256" key="23">
    <source>
        <dbReference type="ARBA" id="ARBA00050745"/>
    </source>
</evidence>
<evidence type="ECO:0000256" key="11">
    <source>
        <dbReference type="ARBA" id="ARBA00022737"/>
    </source>
</evidence>
<proteinExistence type="inferred from homology"/>
<dbReference type="Proteomes" id="UP000504632">
    <property type="component" value="Chromosome 2"/>
</dbReference>
<dbReference type="GO" id="GO:0016324">
    <property type="term" value="C:apical plasma membrane"/>
    <property type="evidence" value="ECO:0007669"/>
    <property type="project" value="UniProtKB-SubCell"/>
</dbReference>
<feature type="transmembrane region" description="Helical" evidence="31">
    <location>
        <begin position="827"/>
        <end position="851"/>
    </location>
</feature>
<dbReference type="InterPro" id="IPR003593">
    <property type="entry name" value="AAA+_ATPase"/>
</dbReference>
<keyword evidence="14" id="KW-0067">ATP-binding</keyword>
<comment type="catalytic activity">
    <reaction evidence="23">
        <text>N-acetyl-L-aspartyl-L-glutamate(in) + ATP + H2O = N-acetyl-L-aspartyl-L-glutamate(out) + ADP + phosphate + H(+)</text>
        <dbReference type="Rhea" id="RHEA:66728"/>
        <dbReference type="ChEBI" id="CHEBI:15377"/>
        <dbReference type="ChEBI" id="CHEBI:15378"/>
        <dbReference type="ChEBI" id="CHEBI:30616"/>
        <dbReference type="ChEBI" id="CHEBI:43474"/>
        <dbReference type="ChEBI" id="CHEBI:76931"/>
        <dbReference type="ChEBI" id="CHEBI:456216"/>
    </reaction>
    <physiologicalReaction direction="left-to-right" evidence="23">
        <dbReference type="Rhea" id="RHEA:66729"/>
    </physiologicalReaction>
</comment>
<dbReference type="Pfam" id="PF00005">
    <property type="entry name" value="ABC_tran"/>
    <property type="match status" value="2"/>
</dbReference>
<evidence type="ECO:0000256" key="15">
    <source>
        <dbReference type="ARBA" id="ARBA00022967"/>
    </source>
</evidence>
<feature type="transmembrane region" description="Helical" evidence="31">
    <location>
        <begin position="391"/>
        <end position="411"/>
    </location>
</feature>
<dbReference type="CDD" id="cd18599">
    <property type="entry name" value="ABC_6TM_MRP5_8_9_D2"/>
    <property type="match status" value="1"/>
</dbReference>
<evidence type="ECO:0000256" key="19">
    <source>
        <dbReference type="ARBA" id="ARBA00023180"/>
    </source>
</evidence>
<comment type="catalytic activity">
    <reaction evidence="25">
        <text>N-acetyl-L-aspartyl-L-glutamyl-L-glutamate(in) + ATP + H2O = N-acetyl-L-aspartyl-L-glutamyl-L-glutamate(out) + ADP + phosphate + H(+)</text>
        <dbReference type="Rhea" id="RHEA:66732"/>
        <dbReference type="ChEBI" id="CHEBI:15377"/>
        <dbReference type="ChEBI" id="CHEBI:15378"/>
        <dbReference type="ChEBI" id="CHEBI:30616"/>
        <dbReference type="ChEBI" id="CHEBI:43474"/>
        <dbReference type="ChEBI" id="CHEBI:76935"/>
        <dbReference type="ChEBI" id="CHEBI:456216"/>
    </reaction>
    <physiologicalReaction direction="left-to-right" evidence="25">
        <dbReference type="Rhea" id="RHEA:66733"/>
    </physiologicalReaction>
</comment>
<comment type="subcellular location">
    <subcellularLocation>
        <location evidence="1">Apical cell membrane</location>
        <topology evidence="1">Multi-pass membrane protein</topology>
    </subcellularLocation>
    <subcellularLocation>
        <location evidence="3">Basolateral cell membrane</location>
        <topology evidence="3">Multi-pass membrane protein</topology>
    </subcellularLocation>
    <subcellularLocation>
        <location evidence="2">Cytoplasmic granule</location>
    </subcellularLocation>
    <subcellularLocation>
        <location evidence="4">Endosome membrane</location>
    </subcellularLocation>
    <subcellularLocation>
        <location evidence="20">Golgi apparatus lumen</location>
    </subcellularLocation>
</comment>
<evidence type="ECO:0000256" key="12">
    <source>
        <dbReference type="ARBA" id="ARBA00022741"/>
    </source>
</evidence>
<feature type="domain" description="ABC transmembrane type-1" evidence="33">
    <location>
        <begin position="169"/>
        <end position="446"/>
    </location>
</feature>
<dbReference type="SUPFAM" id="SSF90123">
    <property type="entry name" value="ABC transporter transmembrane region"/>
    <property type="match status" value="2"/>
</dbReference>
<dbReference type="GeneID" id="115804398"/>
<feature type="transmembrane region" description="Helical" evidence="31">
    <location>
        <begin position="1063"/>
        <end position="1085"/>
    </location>
</feature>
<dbReference type="Gene3D" id="3.40.50.300">
    <property type="entry name" value="P-loop containing nucleotide triphosphate hydrolases"/>
    <property type="match status" value="2"/>
</dbReference>
<evidence type="ECO:0000256" key="5">
    <source>
        <dbReference type="ARBA" id="ARBA00009726"/>
    </source>
</evidence>
<dbReference type="InterPro" id="IPR050173">
    <property type="entry name" value="ABC_transporter_C-like"/>
</dbReference>
<evidence type="ECO:0000256" key="24">
    <source>
        <dbReference type="ARBA" id="ARBA00051604"/>
    </source>
</evidence>
<dbReference type="GO" id="GO:0016887">
    <property type="term" value="F:ATP hydrolysis activity"/>
    <property type="evidence" value="ECO:0007669"/>
    <property type="project" value="InterPro"/>
</dbReference>
<dbReference type="FunFam" id="1.20.1560.10:FF:000015">
    <property type="entry name" value="multidrug resistance-associated protein 5 isoform X1"/>
    <property type="match status" value="1"/>
</dbReference>
<dbReference type="InterPro" id="IPR011527">
    <property type="entry name" value="ABC1_TM_dom"/>
</dbReference>
<evidence type="ECO:0000256" key="16">
    <source>
        <dbReference type="ARBA" id="ARBA00022989"/>
    </source>
</evidence>
<feature type="compositionally biased region" description="Polar residues" evidence="30">
    <location>
        <begin position="739"/>
        <end position="750"/>
    </location>
</feature>
<evidence type="ECO:0000256" key="1">
    <source>
        <dbReference type="ARBA" id="ARBA00004424"/>
    </source>
</evidence>
<keyword evidence="9" id="KW-0597">Phosphoprotein</keyword>
<evidence type="ECO:0000256" key="9">
    <source>
        <dbReference type="ARBA" id="ARBA00022553"/>
    </source>
</evidence>
<dbReference type="Pfam" id="PF00664">
    <property type="entry name" value="ABC_membrane"/>
    <property type="match status" value="2"/>
</dbReference>
<feature type="region of interest" description="Disordered" evidence="30">
    <location>
        <begin position="487"/>
        <end position="506"/>
    </location>
</feature>
<dbReference type="InParanoid" id="A0A6J2UKW3"/>
<comment type="catalytic activity">
    <reaction evidence="22">
        <text>(2S)-2-[5-amino-1-(beta-D-ribosyl)imidazole-4-carboxamido]succinate(in) + ATP + H2O = (2S)-2-[5-amino-1-(beta-D-ribosyl)imidazole-4-carboxamido]succinate(out) + ADP + phosphate + H(+)</text>
        <dbReference type="Rhea" id="RHEA:66752"/>
        <dbReference type="ChEBI" id="CHEBI:15377"/>
        <dbReference type="ChEBI" id="CHEBI:15378"/>
        <dbReference type="ChEBI" id="CHEBI:30616"/>
        <dbReference type="ChEBI" id="CHEBI:43474"/>
        <dbReference type="ChEBI" id="CHEBI:167466"/>
        <dbReference type="ChEBI" id="CHEBI:456216"/>
    </reaction>
    <physiologicalReaction direction="left-to-right" evidence="22">
        <dbReference type="Rhea" id="RHEA:66753"/>
    </physiologicalReaction>
</comment>